<name>A0A7K9NNS7_9CORV</name>
<feature type="non-terminal residue" evidence="1">
    <location>
        <position position="111"/>
    </location>
</feature>
<evidence type="ECO:0000313" key="1">
    <source>
        <dbReference type="EMBL" id="NXH88650.1"/>
    </source>
</evidence>
<gene>
    <name evidence="1" type="primary">Erv31_3</name>
    <name evidence="1" type="ORF">EDOCOE_R15714</name>
</gene>
<feature type="non-terminal residue" evidence="1">
    <location>
        <position position="1"/>
    </location>
</feature>
<organism evidence="1 2">
    <name type="scientific">Edolisoma coerulescens</name>
    <dbReference type="NCBI Taxonomy" id="2585810"/>
    <lineage>
        <taxon>Eukaryota</taxon>
        <taxon>Metazoa</taxon>
        <taxon>Chordata</taxon>
        <taxon>Craniata</taxon>
        <taxon>Vertebrata</taxon>
        <taxon>Euteleostomi</taxon>
        <taxon>Archelosauria</taxon>
        <taxon>Archosauria</taxon>
        <taxon>Dinosauria</taxon>
        <taxon>Saurischia</taxon>
        <taxon>Theropoda</taxon>
        <taxon>Coelurosauria</taxon>
        <taxon>Aves</taxon>
        <taxon>Neognathae</taxon>
        <taxon>Neoaves</taxon>
        <taxon>Telluraves</taxon>
        <taxon>Australaves</taxon>
        <taxon>Passeriformes</taxon>
        <taxon>Corvoidea</taxon>
        <taxon>Campephagidae</taxon>
        <taxon>Edolisoma</taxon>
    </lineage>
</organism>
<accession>A0A7K9NNS7</accession>
<dbReference type="EMBL" id="VWZW01005676">
    <property type="protein sequence ID" value="NXH88650.1"/>
    <property type="molecule type" value="Genomic_DNA"/>
</dbReference>
<dbReference type="Proteomes" id="UP000526889">
    <property type="component" value="Unassembled WGS sequence"/>
</dbReference>
<evidence type="ECO:0000313" key="2">
    <source>
        <dbReference type="Proteomes" id="UP000526889"/>
    </source>
</evidence>
<comment type="caution">
    <text evidence="1">The sequence shown here is derived from an EMBL/GenBank/DDBJ whole genome shotgun (WGS) entry which is preliminary data.</text>
</comment>
<reference evidence="1 2" key="1">
    <citation type="submission" date="2019-09" db="EMBL/GenBank/DDBJ databases">
        <title>Bird 10,000 Genomes (B10K) Project - Family phase.</title>
        <authorList>
            <person name="Zhang G."/>
        </authorList>
    </citation>
    <scope>NUCLEOTIDE SEQUENCE [LARGE SCALE GENOMIC DNA]</scope>
    <source>
        <strain evidence="1">B10K-DU-001-25</strain>
        <tissue evidence="1">Muscle</tissue>
    </source>
</reference>
<keyword evidence="2" id="KW-1185">Reference proteome</keyword>
<protein>
    <submittedName>
        <fullName evidence="1">ENR1 protein</fullName>
    </submittedName>
</protein>
<sequence length="111" mass="12968">EELNVTHCWICGGTLLTEMWPRRGSSLSPLEFLRWRKNQNNPKIRIKTGIWILSAPVMGEECLQQEGRMFKDDIGNTGCQRYLVTNRTDTWWVPNASKIHRAKHRKSNKCV</sequence>
<proteinExistence type="predicted"/>
<dbReference type="AlphaFoldDB" id="A0A7K9NNS7"/>